<dbReference type="SUPFAM" id="SSF82866">
    <property type="entry name" value="Multidrug efflux transporter AcrB transmembrane domain"/>
    <property type="match status" value="1"/>
</dbReference>
<name>A0A377D269_ECOLX</name>
<gene>
    <name evidence="2" type="primary">acrD_7</name>
    <name evidence="2" type="ORF">NCTC9962_06517</name>
</gene>
<keyword evidence="1" id="KW-1133">Transmembrane helix</keyword>
<keyword evidence="1" id="KW-0472">Membrane</keyword>
<dbReference type="Gene3D" id="3.30.70.1440">
    <property type="entry name" value="Multidrug efflux transporter AcrB pore domain"/>
    <property type="match status" value="1"/>
</dbReference>
<dbReference type="GO" id="GO:0042910">
    <property type="term" value="F:xenobiotic transmembrane transporter activity"/>
    <property type="evidence" value="ECO:0007669"/>
    <property type="project" value="TreeGrafter"/>
</dbReference>
<feature type="transmembrane region" description="Helical" evidence="1">
    <location>
        <begin position="35"/>
        <end position="52"/>
    </location>
</feature>
<dbReference type="AlphaFoldDB" id="A0A377D269"/>
<evidence type="ECO:0000313" key="3">
    <source>
        <dbReference type="Proteomes" id="UP000254052"/>
    </source>
</evidence>
<dbReference type="PANTHER" id="PTHR32063">
    <property type="match status" value="1"/>
</dbReference>
<protein>
    <submittedName>
        <fullName evidence="2">Putative multidrug efflux pump</fullName>
    </submittedName>
</protein>
<organism evidence="2 3">
    <name type="scientific">Escherichia coli</name>
    <dbReference type="NCBI Taxonomy" id="562"/>
    <lineage>
        <taxon>Bacteria</taxon>
        <taxon>Pseudomonadati</taxon>
        <taxon>Pseudomonadota</taxon>
        <taxon>Gammaproteobacteria</taxon>
        <taxon>Enterobacterales</taxon>
        <taxon>Enterobacteriaceae</taxon>
        <taxon>Escherichia</taxon>
    </lineage>
</organism>
<reference evidence="2 3" key="1">
    <citation type="submission" date="2018-06" db="EMBL/GenBank/DDBJ databases">
        <authorList>
            <consortium name="Pathogen Informatics"/>
            <person name="Doyle S."/>
        </authorList>
    </citation>
    <scope>NUCLEOTIDE SEQUENCE [LARGE SCALE GENOMIC DNA]</scope>
    <source>
        <strain evidence="2 3">NCTC9962</strain>
    </source>
</reference>
<sequence>MDIMESLVKQLPNGFGLEWTAMSYQERLSGAQAPALYAISLLVVFLCLAALYESWSVPFSVMLVVPLGLSARCWQPGCAGWKTTFTSRWPVNGHWFIGEKRHPDRRVC</sequence>
<dbReference type="Proteomes" id="UP000254052">
    <property type="component" value="Unassembled WGS sequence"/>
</dbReference>
<dbReference type="GO" id="GO:0005886">
    <property type="term" value="C:plasma membrane"/>
    <property type="evidence" value="ECO:0007669"/>
    <property type="project" value="TreeGrafter"/>
</dbReference>
<dbReference type="Gene3D" id="1.20.1640.10">
    <property type="entry name" value="Multidrug efflux transporter AcrB transmembrane domain"/>
    <property type="match status" value="1"/>
</dbReference>
<dbReference type="PANTHER" id="PTHR32063:SF32">
    <property type="entry name" value="AMINOGLYCOSIDE EFFLUX PUMP-RELATED"/>
    <property type="match status" value="1"/>
</dbReference>
<accession>A0A377D269</accession>
<dbReference type="Pfam" id="PF00873">
    <property type="entry name" value="ACR_tran"/>
    <property type="match status" value="1"/>
</dbReference>
<dbReference type="InterPro" id="IPR001036">
    <property type="entry name" value="Acrflvin-R"/>
</dbReference>
<evidence type="ECO:0000313" key="2">
    <source>
        <dbReference type="EMBL" id="STM15100.1"/>
    </source>
</evidence>
<evidence type="ECO:0000256" key="1">
    <source>
        <dbReference type="SAM" id="Phobius"/>
    </source>
</evidence>
<proteinExistence type="predicted"/>
<dbReference type="EMBL" id="UGED01000018">
    <property type="protein sequence ID" value="STM15100.1"/>
    <property type="molecule type" value="Genomic_DNA"/>
</dbReference>
<keyword evidence="1" id="KW-0812">Transmembrane</keyword>